<gene>
    <name evidence="5" type="ORF">J2S59_002698</name>
</gene>
<proteinExistence type="inferred from homology"/>
<dbReference type="InterPro" id="IPR013123">
    <property type="entry name" value="SpoU_subst-bd"/>
</dbReference>
<sequence>MGPGPDDEPDTGLVSVLGVRNSRVKTARRFHRRAVRMQERMFLVEGPKALAEALDVPGCLVEVFVAPEAATVHATLLTAVEEAGAVVRRVDDAALASLADTVTPQGVVAVCRFLDRPLAHVLDGLAEHAAGTPGESLPPVVAVCADVRDPGNAGTVIRCADAAGAAAAVFAGTSVDPYNPKAVRASVGSLFHLPVARTDDVLETIETLRAAGLQVLAADGSGPDDLEELADAGVLGVATAWVFGNEAHGLDPAIAQACDRRVAIPIHGRAESLNLATAAALCLYASARALRRSSERR</sequence>
<dbReference type="GO" id="GO:0032259">
    <property type="term" value="P:methylation"/>
    <property type="evidence" value="ECO:0007669"/>
    <property type="project" value="UniProtKB-KW"/>
</dbReference>
<evidence type="ECO:0000313" key="6">
    <source>
        <dbReference type="Proteomes" id="UP001240447"/>
    </source>
</evidence>
<evidence type="ECO:0000256" key="2">
    <source>
        <dbReference type="ARBA" id="ARBA00022603"/>
    </source>
</evidence>
<keyword evidence="6" id="KW-1185">Reference proteome</keyword>
<dbReference type="InterPro" id="IPR029028">
    <property type="entry name" value="Alpha/beta_knot_MTases"/>
</dbReference>
<dbReference type="Gene3D" id="3.40.1280.10">
    <property type="match status" value="1"/>
</dbReference>
<comment type="similarity">
    <text evidence="1">Belongs to the class IV-like SAM-binding methyltransferase superfamily. RNA methyltransferase TrmH family.</text>
</comment>
<dbReference type="Proteomes" id="UP001240447">
    <property type="component" value="Unassembled WGS sequence"/>
</dbReference>
<dbReference type="CDD" id="cd18095">
    <property type="entry name" value="SpoU-like_rRNA-MTase"/>
    <property type="match status" value="1"/>
</dbReference>
<organism evidence="5 6">
    <name type="scientific">Nocardioides massiliensis</name>
    <dbReference type="NCBI Taxonomy" id="1325935"/>
    <lineage>
        <taxon>Bacteria</taxon>
        <taxon>Bacillati</taxon>
        <taxon>Actinomycetota</taxon>
        <taxon>Actinomycetes</taxon>
        <taxon>Propionibacteriales</taxon>
        <taxon>Nocardioidaceae</taxon>
        <taxon>Nocardioides</taxon>
    </lineage>
</organism>
<dbReference type="InterPro" id="IPR029026">
    <property type="entry name" value="tRNA_m1G_MTases_N"/>
</dbReference>
<name>A0ABT9NR27_9ACTN</name>
<accession>A0ABT9NR27</accession>
<dbReference type="SUPFAM" id="SSF55315">
    <property type="entry name" value="L30e-like"/>
    <property type="match status" value="1"/>
</dbReference>
<dbReference type="SMART" id="SM00967">
    <property type="entry name" value="SpoU_sub_bind"/>
    <property type="match status" value="1"/>
</dbReference>
<dbReference type="InterPro" id="IPR053888">
    <property type="entry name" value="MRM3-like_sub_bind"/>
</dbReference>
<dbReference type="InterPro" id="IPR029064">
    <property type="entry name" value="Ribosomal_eL30-like_sf"/>
</dbReference>
<evidence type="ECO:0000313" key="5">
    <source>
        <dbReference type="EMBL" id="MDP9822889.1"/>
    </source>
</evidence>
<dbReference type="InterPro" id="IPR051259">
    <property type="entry name" value="rRNA_Methyltransferase"/>
</dbReference>
<dbReference type="PANTHER" id="PTHR43191:SF2">
    <property type="entry name" value="RRNA METHYLTRANSFERASE 3, MITOCHONDRIAL"/>
    <property type="match status" value="1"/>
</dbReference>
<dbReference type="InterPro" id="IPR001537">
    <property type="entry name" value="SpoU_MeTrfase"/>
</dbReference>
<dbReference type="Gene3D" id="3.30.1330.30">
    <property type="match status" value="1"/>
</dbReference>
<dbReference type="GO" id="GO:0008168">
    <property type="term" value="F:methyltransferase activity"/>
    <property type="evidence" value="ECO:0007669"/>
    <property type="project" value="UniProtKB-KW"/>
</dbReference>
<dbReference type="EMBL" id="JAUSQM010000001">
    <property type="protein sequence ID" value="MDP9822889.1"/>
    <property type="molecule type" value="Genomic_DNA"/>
</dbReference>
<protein>
    <submittedName>
        <fullName evidence="5">TrmH family RNA methyltransferase</fullName>
    </submittedName>
</protein>
<dbReference type="Pfam" id="PF22435">
    <property type="entry name" value="MRM3-like_sub_bind"/>
    <property type="match status" value="1"/>
</dbReference>
<keyword evidence="3" id="KW-0808">Transferase</keyword>
<dbReference type="Pfam" id="PF00588">
    <property type="entry name" value="SpoU_methylase"/>
    <property type="match status" value="1"/>
</dbReference>
<keyword evidence="2 5" id="KW-0489">Methyltransferase</keyword>
<evidence type="ECO:0000259" key="4">
    <source>
        <dbReference type="SMART" id="SM00967"/>
    </source>
</evidence>
<dbReference type="SUPFAM" id="SSF75217">
    <property type="entry name" value="alpha/beta knot"/>
    <property type="match status" value="1"/>
</dbReference>
<dbReference type="RefSeq" id="WP_246360102.1">
    <property type="nucleotide sequence ID" value="NZ_CCXJ01000071.1"/>
</dbReference>
<feature type="domain" description="RNA 2-O ribose methyltransferase substrate binding" evidence="4">
    <location>
        <begin position="43"/>
        <end position="117"/>
    </location>
</feature>
<evidence type="ECO:0000256" key="3">
    <source>
        <dbReference type="ARBA" id="ARBA00022679"/>
    </source>
</evidence>
<reference evidence="5 6" key="1">
    <citation type="submission" date="2023-07" db="EMBL/GenBank/DDBJ databases">
        <title>Sequencing the genomes of 1000 actinobacteria strains.</title>
        <authorList>
            <person name="Klenk H.-P."/>
        </authorList>
    </citation>
    <scope>NUCLEOTIDE SEQUENCE [LARGE SCALE GENOMIC DNA]</scope>
    <source>
        <strain evidence="5 6">GD13</strain>
    </source>
</reference>
<dbReference type="PANTHER" id="PTHR43191">
    <property type="entry name" value="RRNA METHYLTRANSFERASE 3"/>
    <property type="match status" value="1"/>
</dbReference>
<evidence type="ECO:0000256" key="1">
    <source>
        <dbReference type="ARBA" id="ARBA00007228"/>
    </source>
</evidence>
<comment type="caution">
    <text evidence="5">The sequence shown here is derived from an EMBL/GenBank/DDBJ whole genome shotgun (WGS) entry which is preliminary data.</text>
</comment>